<dbReference type="GO" id="GO:0003887">
    <property type="term" value="F:DNA-directed DNA polymerase activity"/>
    <property type="evidence" value="ECO:0007669"/>
    <property type="project" value="TreeGrafter"/>
</dbReference>
<feature type="compositionally biased region" description="Basic residues" evidence="1">
    <location>
        <begin position="1"/>
        <end position="11"/>
    </location>
</feature>
<dbReference type="Proteomes" id="UP000076532">
    <property type="component" value="Unassembled WGS sequence"/>
</dbReference>
<dbReference type="OrthoDB" id="337486at2759"/>
<feature type="region of interest" description="Disordered" evidence="1">
    <location>
        <begin position="1"/>
        <end position="87"/>
    </location>
</feature>
<dbReference type="Pfam" id="PF04081">
    <property type="entry name" value="DNA_pol_delta_4"/>
    <property type="match status" value="1"/>
</dbReference>
<organism evidence="2 3">
    <name type="scientific">Athelia psychrophila</name>
    <dbReference type="NCBI Taxonomy" id="1759441"/>
    <lineage>
        <taxon>Eukaryota</taxon>
        <taxon>Fungi</taxon>
        <taxon>Dikarya</taxon>
        <taxon>Basidiomycota</taxon>
        <taxon>Agaricomycotina</taxon>
        <taxon>Agaricomycetes</taxon>
        <taxon>Agaricomycetidae</taxon>
        <taxon>Atheliales</taxon>
        <taxon>Atheliaceae</taxon>
        <taxon>Athelia</taxon>
    </lineage>
</organism>
<dbReference type="GO" id="GO:0000731">
    <property type="term" value="P:DNA synthesis involved in DNA repair"/>
    <property type="evidence" value="ECO:0007669"/>
    <property type="project" value="InterPro"/>
</dbReference>
<evidence type="ECO:0000256" key="1">
    <source>
        <dbReference type="SAM" id="MobiDB-lite"/>
    </source>
</evidence>
<dbReference type="EMBL" id="KV417581">
    <property type="protein sequence ID" value="KZP17578.1"/>
    <property type="molecule type" value="Genomic_DNA"/>
</dbReference>
<dbReference type="PANTHER" id="PTHR14303">
    <property type="entry name" value="DNA POLYMERASE DELTA SUBUNIT 4"/>
    <property type="match status" value="1"/>
</dbReference>
<dbReference type="GO" id="GO:0006261">
    <property type="term" value="P:DNA-templated DNA replication"/>
    <property type="evidence" value="ECO:0007669"/>
    <property type="project" value="TreeGrafter"/>
</dbReference>
<dbReference type="InterPro" id="IPR007218">
    <property type="entry name" value="DNA_pol_delta_4"/>
</dbReference>
<feature type="compositionally biased region" description="Polar residues" evidence="1">
    <location>
        <begin position="16"/>
        <end position="36"/>
    </location>
</feature>
<dbReference type="AlphaFoldDB" id="A0A166G8K1"/>
<evidence type="ECO:0000313" key="3">
    <source>
        <dbReference type="Proteomes" id="UP000076532"/>
    </source>
</evidence>
<accession>A0A166G8K1</accession>
<name>A0A166G8K1_9AGAM</name>
<proteinExistence type="predicted"/>
<reference evidence="2 3" key="1">
    <citation type="journal article" date="2016" name="Mol. Biol. Evol.">
        <title>Comparative Genomics of Early-Diverging Mushroom-Forming Fungi Provides Insights into the Origins of Lignocellulose Decay Capabilities.</title>
        <authorList>
            <person name="Nagy L.G."/>
            <person name="Riley R."/>
            <person name="Tritt A."/>
            <person name="Adam C."/>
            <person name="Daum C."/>
            <person name="Floudas D."/>
            <person name="Sun H."/>
            <person name="Yadav J.S."/>
            <person name="Pangilinan J."/>
            <person name="Larsson K.H."/>
            <person name="Matsuura K."/>
            <person name="Barry K."/>
            <person name="Labutti K."/>
            <person name="Kuo R."/>
            <person name="Ohm R.A."/>
            <person name="Bhattacharya S.S."/>
            <person name="Shirouzu T."/>
            <person name="Yoshinaga Y."/>
            <person name="Martin F.M."/>
            <person name="Grigoriev I.V."/>
            <person name="Hibbett D.S."/>
        </authorList>
    </citation>
    <scope>NUCLEOTIDE SEQUENCE [LARGE SCALE GENOMIC DNA]</scope>
    <source>
        <strain evidence="2 3">CBS 109695</strain>
    </source>
</reference>
<feature type="compositionally biased region" description="Basic and acidic residues" evidence="1">
    <location>
        <begin position="56"/>
        <end position="72"/>
    </location>
</feature>
<dbReference type="STRING" id="436010.A0A166G8K1"/>
<keyword evidence="3" id="KW-1185">Reference proteome</keyword>
<protein>
    <recommendedName>
        <fullName evidence="4">DNA polymerase delta subunit 4</fullName>
    </recommendedName>
</protein>
<sequence>MSSKSTNKRTRSTNSASMKQSTLGFTTFKRTASSTGLDPKKTALLRTASAPVAVVKDIKSNSDQDSCEKEIDSPDISSWEDEEAPVSGLRTRSQVAATKSKSPQKNPLVLDIDLHAENPGKWNKAYGEARAQNEHLPTIHTEHENKVNAILRSFDLTYKFGPCVGIPRIARWNRAQANGLNPPPEILLYTGNFWPGDNSK</sequence>
<evidence type="ECO:0000313" key="2">
    <source>
        <dbReference type="EMBL" id="KZP17578.1"/>
    </source>
</evidence>
<dbReference type="PANTHER" id="PTHR14303:SF0">
    <property type="entry name" value="DNA POLYMERASE DELTA SUBUNIT 4"/>
    <property type="match status" value="1"/>
</dbReference>
<evidence type="ECO:0008006" key="4">
    <source>
        <dbReference type="Google" id="ProtNLM"/>
    </source>
</evidence>
<gene>
    <name evidence="2" type="ORF">FIBSPDRAFT_933943</name>
</gene>
<dbReference type="GO" id="GO:0043625">
    <property type="term" value="C:delta DNA polymerase complex"/>
    <property type="evidence" value="ECO:0007669"/>
    <property type="project" value="TreeGrafter"/>
</dbReference>